<dbReference type="SUPFAM" id="SSF52172">
    <property type="entry name" value="CheY-like"/>
    <property type="match status" value="1"/>
</dbReference>
<name>A0ABQ3LYN9_9PSEU</name>
<evidence type="ECO:0000313" key="3">
    <source>
        <dbReference type="Proteomes" id="UP000635387"/>
    </source>
</evidence>
<dbReference type="EMBL" id="BNAY01000007">
    <property type="protein sequence ID" value="GHH28626.1"/>
    <property type="molecule type" value="Genomic_DNA"/>
</dbReference>
<dbReference type="Pfam" id="PF03861">
    <property type="entry name" value="ANTAR"/>
    <property type="match status" value="1"/>
</dbReference>
<dbReference type="Gene3D" id="1.10.10.10">
    <property type="entry name" value="Winged helix-like DNA-binding domain superfamily/Winged helix DNA-binding domain"/>
    <property type="match status" value="1"/>
</dbReference>
<dbReference type="SMART" id="SM01012">
    <property type="entry name" value="ANTAR"/>
    <property type="match status" value="1"/>
</dbReference>
<dbReference type="InterPro" id="IPR011006">
    <property type="entry name" value="CheY-like_superfamily"/>
</dbReference>
<reference evidence="3" key="1">
    <citation type="journal article" date="2019" name="Int. J. Syst. Evol. Microbiol.">
        <title>The Global Catalogue of Microorganisms (GCM) 10K type strain sequencing project: providing services to taxonomists for standard genome sequencing and annotation.</title>
        <authorList>
            <consortium name="The Broad Institute Genomics Platform"/>
            <consortium name="The Broad Institute Genome Sequencing Center for Infectious Disease"/>
            <person name="Wu L."/>
            <person name="Ma J."/>
        </authorList>
    </citation>
    <scope>NUCLEOTIDE SEQUENCE [LARGE SCALE GENOMIC DNA]</scope>
    <source>
        <strain evidence="3">CGMCC 4.7683</strain>
    </source>
</reference>
<organism evidence="2 3">
    <name type="scientific">Amycolatopsis oliviviridis</name>
    <dbReference type="NCBI Taxonomy" id="1471590"/>
    <lineage>
        <taxon>Bacteria</taxon>
        <taxon>Bacillati</taxon>
        <taxon>Actinomycetota</taxon>
        <taxon>Actinomycetes</taxon>
        <taxon>Pseudonocardiales</taxon>
        <taxon>Pseudonocardiaceae</taxon>
        <taxon>Amycolatopsis</taxon>
    </lineage>
</organism>
<accession>A0ABQ3LYN9</accession>
<feature type="domain" description="ANTAR" evidence="1">
    <location>
        <begin position="16"/>
        <end position="77"/>
    </location>
</feature>
<dbReference type="PROSITE" id="PS50921">
    <property type="entry name" value="ANTAR"/>
    <property type="match status" value="1"/>
</dbReference>
<sequence>MTRYEAIVIATLIVAEAHTSANSEQMIALIRSRAVIEQAKGAIIAARHCGPDEAWATLRRTSQQFNVKIRDLAVALIEHLSHTPQPTPDGTPAIVPTPEARQAAELLWAAFTIPGDT</sequence>
<comment type="caution">
    <text evidence="2">The sequence shown here is derived from an EMBL/GenBank/DDBJ whole genome shotgun (WGS) entry which is preliminary data.</text>
</comment>
<gene>
    <name evidence="2" type="ORF">GCM10017790_59760</name>
</gene>
<evidence type="ECO:0000259" key="1">
    <source>
        <dbReference type="PROSITE" id="PS50921"/>
    </source>
</evidence>
<dbReference type="Proteomes" id="UP000635387">
    <property type="component" value="Unassembled WGS sequence"/>
</dbReference>
<keyword evidence="3" id="KW-1185">Reference proteome</keyword>
<dbReference type="InterPro" id="IPR005561">
    <property type="entry name" value="ANTAR"/>
</dbReference>
<proteinExistence type="predicted"/>
<dbReference type="RefSeq" id="WP_229908004.1">
    <property type="nucleotide sequence ID" value="NZ_BNAY01000007.1"/>
</dbReference>
<evidence type="ECO:0000313" key="2">
    <source>
        <dbReference type="EMBL" id="GHH28626.1"/>
    </source>
</evidence>
<dbReference type="InterPro" id="IPR036388">
    <property type="entry name" value="WH-like_DNA-bd_sf"/>
</dbReference>
<protein>
    <recommendedName>
        <fullName evidence="1">ANTAR domain-containing protein</fullName>
    </recommendedName>
</protein>